<proteinExistence type="inferred from homology"/>
<dbReference type="GO" id="GO:0005506">
    <property type="term" value="F:iron ion binding"/>
    <property type="evidence" value="ECO:0007669"/>
    <property type="project" value="InterPro"/>
</dbReference>
<keyword evidence="5 7" id="KW-0408">Iron</keyword>
<evidence type="ECO:0000256" key="9">
    <source>
        <dbReference type="SAM" id="Phobius"/>
    </source>
</evidence>
<keyword evidence="4 8" id="KW-0560">Oxidoreductase</keyword>
<comment type="similarity">
    <text evidence="1 8">Belongs to the cytochrome P450 family.</text>
</comment>
<accession>A0A067L2T9</accession>
<evidence type="ECO:0008006" key="12">
    <source>
        <dbReference type="Google" id="ProtNLM"/>
    </source>
</evidence>
<dbReference type="InterPro" id="IPR050651">
    <property type="entry name" value="Plant_Cytochrome_P450_Monoox"/>
</dbReference>
<dbReference type="Proteomes" id="UP000027138">
    <property type="component" value="Unassembled WGS sequence"/>
</dbReference>
<evidence type="ECO:0000256" key="6">
    <source>
        <dbReference type="ARBA" id="ARBA00023033"/>
    </source>
</evidence>
<dbReference type="Gene3D" id="1.10.630.10">
    <property type="entry name" value="Cytochrome P450"/>
    <property type="match status" value="1"/>
</dbReference>
<keyword evidence="6 8" id="KW-0503">Monooxygenase</keyword>
<dbReference type="Pfam" id="PF00067">
    <property type="entry name" value="p450"/>
    <property type="match status" value="1"/>
</dbReference>
<dbReference type="InterPro" id="IPR002401">
    <property type="entry name" value="Cyt_P450_E_grp-I"/>
</dbReference>
<keyword evidence="11" id="KW-1185">Reference proteome</keyword>
<gene>
    <name evidence="10" type="ORF">JCGZ_04349</name>
</gene>
<keyword evidence="9" id="KW-0812">Transmembrane</keyword>
<feature type="transmembrane region" description="Helical" evidence="9">
    <location>
        <begin position="317"/>
        <end position="340"/>
    </location>
</feature>
<dbReference type="PANTHER" id="PTHR47947">
    <property type="entry name" value="CYTOCHROME P450 82C3-RELATED"/>
    <property type="match status" value="1"/>
</dbReference>
<evidence type="ECO:0000313" key="10">
    <source>
        <dbReference type="EMBL" id="KDP38424.1"/>
    </source>
</evidence>
<dbReference type="PRINTS" id="PR00463">
    <property type="entry name" value="EP450I"/>
</dbReference>
<name>A0A067L2T9_JATCU</name>
<protein>
    <recommendedName>
        <fullName evidence="12">Cytochrome P450</fullName>
    </recommendedName>
</protein>
<dbReference type="OrthoDB" id="2789670at2759"/>
<evidence type="ECO:0000313" key="11">
    <source>
        <dbReference type="Proteomes" id="UP000027138"/>
    </source>
</evidence>
<keyword evidence="9" id="KW-1133">Transmembrane helix</keyword>
<feature type="transmembrane region" description="Helical" evidence="9">
    <location>
        <begin position="6"/>
        <end position="25"/>
    </location>
</feature>
<evidence type="ECO:0000256" key="5">
    <source>
        <dbReference type="ARBA" id="ARBA00023004"/>
    </source>
</evidence>
<comment type="cofactor">
    <cofactor evidence="7">
        <name>heme</name>
        <dbReference type="ChEBI" id="CHEBI:30413"/>
    </cofactor>
</comment>
<evidence type="ECO:0000256" key="8">
    <source>
        <dbReference type="RuleBase" id="RU000461"/>
    </source>
</evidence>
<feature type="binding site" description="axial binding residue" evidence="7">
    <location>
        <position position="464"/>
    </location>
    <ligand>
        <name>heme</name>
        <dbReference type="ChEBI" id="CHEBI:30413"/>
    </ligand>
    <ligandPart>
        <name>Fe</name>
        <dbReference type="ChEBI" id="CHEBI:18248"/>
    </ligandPart>
</feature>
<dbReference type="KEGG" id="jcu:105633711"/>
<organism evidence="10 11">
    <name type="scientific">Jatropha curcas</name>
    <name type="common">Barbados nut</name>
    <dbReference type="NCBI Taxonomy" id="180498"/>
    <lineage>
        <taxon>Eukaryota</taxon>
        <taxon>Viridiplantae</taxon>
        <taxon>Streptophyta</taxon>
        <taxon>Embryophyta</taxon>
        <taxon>Tracheophyta</taxon>
        <taxon>Spermatophyta</taxon>
        <taxon>Magnoliopsida</taxon>
        <taxon>eudicotyledons</taxon>
        <taxon>Gunneridae</taxon>
        <taxon>Pentapetalae</taxon>
        <taxon>rosids</taxon>
        <taxon>fabids</taxon>
        <taxon>Malpighiales</taxon>
        <taxon>Euphorbiaceae</taxon>
        <taxon>Crotonoideae</taxon>
        <taxon>Jatropheae</taxon>
        <taxon>Jatropha</taxon>
    </lineage>
</organism>
<dbReference type="InterPro" id="IPR017972">
    <property type="entry name" value="Cyt_P450_CS"/>
</dbReference>
<evidence type="ECO:0000256" key="7">
    <source>
        <dbReference type="PIRSR" id="PIRSR602401-1"/>
    </source>
</evidence>
<dbReference type="EMBL" id="KK914362">
    <property type="protein sequence ID" value="KDP38424.1"/>
    <property type="molecule type" value="Genomic_DNA"/>
</dbReference>
<dbReference type="PANTHER" id="PTHR47947:SF19">
    <property type="entry name" value="CYTOCHROME P450 82C3-RELATED"/>
    <property type="match status" value="1"/>
</dbReference>
<dbReference type="GO" id="GO:0016705">
    <property type="term" value="F:oxidoreductase activity, acting on paired donors, with incorporation or reduction of molecular oxygen"/>
    <property type="evidence" value="ECO:0007669"/>
    <property type="project" value="InterPro"/>
</dbReference>
<keyword evidence="2 7" id="KW-0349">Heme</keyword>
<keyword evidence="9" id="KW-0472">Membrane</keyword>
<dbReference type="PROSITE" id="PS00086">
    <property type="entry name" value="CYTOCHROME_P450"/>
    <property type="match status" value="1"/>
</dbReference>
<dbReference type="CDD" id="cd20654">
    <property type="entry name" value="CYP82"/>
    <property type="match status" value="1"/>
</dbReference>
<dbReference type="GO" id="GO:0020037">
    <property type="term" value="F:heme binding"/>
    <property type="evidence" value="ECO:0007669"/>
    <property type="project" value="InterPro"/>
</dbReference>
<sequence length="526" mass="58816">MDLNLHLIVIVGFISLIFLCFSLATRVRITRSNCRQAPEPAGAWPIIGHLHLLGGDDQLLHQKLGMMADKYGPAYSIRLGNRPVFVASSSEVAEECFTIYDRAFASRPSTSATKHMCYNDAVFGFAPYSTYWREMRKIVVLELLSNRRLEIVKNVQASEVDKGINKLYGLWAKNTCLPLLVKINQWFDDLTLNVIVGMVAGKRFAGGSDDGEAGWCQKTISEFFHLMGVFVISDAVPFLWWLDLQGHEKAMKNTAKYFDAILEGWVDEHRRTRAASGSGEFKAEGEQDFIDVMLTLEEEGQLSNFPYDSNTIIKSTILAVIAAAADTTATMLTWAISLLMNHRWALKKAQQELDFHVGVERQVDGSDLKKLIFLQAIVKETLRVYPVAPLSGPREALEDCTIAGYHVKAGTRLLVNVWKIQRDPKLWTNPLSFQPERFLTSHVNVDVRGQNFELLPFGSGRRACPGTSFALHALHFTLARLLHSFDLATPMDQPVDMTEGTGITLPKANPVEVLLSPRLPGKLYSS</sequence>
<evidence type="ECO:0000256" key="1">
    <source>
        <dbReference type="ARBA" id="ARBA00010617"/>
    </source>
</evidence>
<dbReference type="GO" id="GO:0004497">
    <property type="term" value="F:monooxygenase activity"/>
    <property type="evidence" value="ECO:0007669"/>
    <property type="project" value="UniProtKB-KW"/>
</dbReference>
<evidence type="ECO:0000256" key="3">
    <source>
        <dbReference type="ARBA" id="ARBA00022723"/>
    </source>
</evidence>
<keyword evidence="3 7" id="KW-0479">Metal-binding</keyword>
<dbReference type="FunFam" id="1.10.630.10:FF:000026">
    <property type="entry name" value="Cytochrome P450 82C4"/>
    <property type="match status" value="1"/>
</dbReference>
<evidence type="ECO:0000256" key="4">
    <source>
        <dbReference type="ARBA" id="ARBA00023002"/>
    </source>
</evidence>
<evidence type="ECO:0000256" key="2">
    <source>
        <dbReference type="ARBA" id="ARBA00022617"/>
    </source>
</evidence>
<reference evidence="10 11" key="1">
    <citation type="journal article" date="2014" name="PLoS ONE">
        <title>Global Analysis of Gene Expression Profiles in Physic Nut (Jatropha curcas L.) Seedlings Exposed to Salt Stress.</title>
        <authorList>
            <person name="Zhang L."/>
            <person name="Zhang C."/>
            <person name="Wu P."/>
            <person name="Chen Y."/>
            <person name="Li M."/>
            <person name="Jiang H."/>
            <person name="Wu G."/>
        </authorList>
    </citation>
    <scope>NUCLEOTIDE SEQUENCE [LARGE SCALE GENOMIC DNA]</scope>
    <source>
        <strain evidence="11">cv. GZQX0401</strain>
        <tissue evidence="10">Young leaves</tissue>
    </source>
</reference>
<dbReference type="InterPro" id="IPR036396">
    <property type="entry name" value="Cyt_P450_sf"/>
</dbReference>
<dbReference type="SUPFAM" id="SSF48264">
    <property type="entry name" value="Cytochrome P450"/>
    <property type="match status" value="1"/>
</dbReference>
<dbReference type="PRINTS" id="PR00385">
    <property type="entry name" value="P450"/>
</dbReference>
<dbReference type="InterPro" id="IPR001128">
    <property type="entry name" value="Cyt_P450"/>
</dbReference>
<dbReference type="AlphaFoldDB" id="A0A067L2T9"/>
<feature type="transmembrane region" description="Helical" evidence="9">
    <location>
        <begin position="223"/>
        <end position="242"/>
    </location>
</feature>